<keyword evidence="2" id="KW-1185">Reference proteome</keyword>
<feature type="compositionally biased region" description="Basic and acidic residues" evidence="1">
    <location>
        <begin position="47"/>
        <end position="71"/>
    </location>
</feature>
<accession>A0A914RWD2</accession>
<organism evidence="2 3">
    <name type="scientific">Parascaris equorum</name>
    <name type="common">Equine roundworm</name>
    <dbReference type="NCBI Taxonomy" id="6256"/>
    <lineage>
        <taxon>Eukaryota</taxon>
        <taxon>Metazoa</taxon>
        <taxon>Ecdysozoa</taxon>
        <taxon>Nematoda</taxon>
        <taxon>Chromadorea</taxon>
        <taxon>Rhabditida</taxon>
        <taxon>Spirurina</taxon>
        <taxon>Ascaridomorpha</taxon>
        <taxon>Ascaridoidea</taxon>
        <taxon>Ascarididae</taxon>
        <taxon>Parascaris</taxon>
    </lineage>
</organism>
<dbReference type="AlphaFoldDB" id="A0A914RWD2"/>
<dbReference type="WBParaSite" id="PEQ_0001051201-mRNA-1">
    <property type="protein sequence ID" value="PEQ_0001051201-mRNA-1"/>
    <property type="gene ID" value="PEQ_0001051201"/>
</dbReference>
<proteinExistence type="predicted"/>
<evidence type="ECO:0000256" key="1">
    <source>
        <dbReference type="SAM" id="MobiDB-lite"/>
    </source>
</evidence>
<dbReference type="Proteomes" id="UP000887564">
    <property type="component" value="Unplaced"/>
</dbReference>
<evidence type="ECO:0000313" key="2">
    <source>
        <dbReference type="Proteomes" id="UP000887564"/>
    </source>
</evidence>
<reference evidence="3" key="1">
    <citation type="submission" date="2022-11" db="UniProtKB">
        <authorList>
            <consortium name="WormBaseParasite"/>
        </authorList>
    </citation>
    <scope>IDENTIFICATION</scope>
</reference>
<protein>
    <submittedName>
        <fullName evidence="3">Uncharacterized protein</fullName>
    </submittedName>
</protein>
<feature type="region of interest" description="Disordered" evidence="1">
    <location>
        <begin position="46"/>
        <end position="71"/>
    </location>
</feature>
<evidence type="ECO:0000313" key="3">
    <source>
        <dbReference type="WBParaSite" id="PEQ_0001051201-mRNA-1"/>
    </source>
</evidence>
<sequence>MDSLKVYLPESSVSAATGGLADDHDVTDFSVFSLFTDQQKLQTATLPREEKQKYDAEFERQMQDYERERQK</sequence>
<name>A0A914RWD2_PAREQ</name>
<dbReference type="Gene3D" id="2.60.120.200">
    <property type="match status" value="1"/>
</dbReference>